<dbReference type="EMBL" id="JAUSWN010000001">
    <property type="protein sequence ID" value="MDQ0478354.1"/>
    <property type="molecule type" value="Genomic_DNA"/>
</dbReference>
<comment type="subcellular location">
    <subcellularLocation>
        <location evidence="1">Membrane</location>
        <topology evidence="1">Multi-pass membrane protein</topology>
    </subcellularLocation>
</comment>
<keyword evidence="3 5" id="KW-1133">Transmembrane helix</keyword>
<dbReference type="Proteomes" id="UP001224418">
    <property type="component" value="Unassembled WGS sequence"/>
</dbReference>
<feature type="transmembrane region" description="Helical" evidence="5">
    <location>
        <begin position="150"/>
        <end position="172"/>
    </location>
</feature>
<organism evidence="6 7">
    <name type="scientific">Hathewaya limosa</name>
    <name type="common">Clostridium limosum</name>
    <dbReference type="NCBI Taxonomy" id="1536"/>
    <lineage>
        <taxon>Bacteria</taxon>
        <taxon>Bacillati</taxon>
        <taxon>Bacillota</taxon>
        <taxon>Clostridia</taxon>
        <taxon>Eubacteriales</taxon>
        <taxon>Clostridiaceae</taxon>
        <taxon>Hathewaya</taxon>
    </lineage>
</organism>
<evidence type="ECO:0000313" key="6">
    <source>
        <dbReference type="EMBL" id="MDQ0478354.1"/>
    </source>
</evidence>
<dbReference type="Pfam" id="PF13520">
    <property type="entry name" value="AA_permease_2"/>
    <property type="match status" value="1"/>
</dbReference>
<accession>A0ABU0JMQ7</accession>
<evidence type="ECO:0000313" key="7">
    <source>
        <dbReference type="Proteomes" id="UP001224418"/>
    </source>
</evidence>
<comment type="caution">
    <text evidence="6">The sequence shown here is derived from an EMBL/GenBank/DDBJ whole genome shotgun (WGS) entry which is preliminary data.</text>
</comment>
<feature type="transmembrane region" description="Helical" evidence="5">
    <location>
        <begin position="47"/>
        <end position="69"/>
    </location>
</feature>
<keyword evidence="2 5" id="KW-0812">Transmembrane</keyword>
<keyword evidence="4 5" id="KW-0472">Membrane</keyword>
<dbReference type="PANTHER" id="PTHR11785">
    <property type="entry name" value="AMINO ACID TRANSPORTER"/>
    <property type="match status" value="1"/>
</dbReference>
<dbReference type="PIRSF" id="PIRSF006060">
    <property type="entry name" value="AA_transporter"/>
    <property type="match status" value="1"/>
</dbReference>
<evidence type="ECO:0000256" key="2">
    <source>
        <dbReference type="ARBA" id="ARBA00022692"/>
    </source>
</evidence>
<sequence>MGNNLKKSITFVDAISVVIGMIIGSGIFLKSGVVFGSAGSALRGMVAWILGGLITLCSALTISEIASSIPKTGGLYVYLEELYDEKTGFLLGWVQTIISYPAAAAALAIAFANFACFFISMNNMQVKILASSILIFILILNVVSTKFGGMIQVFSTIGKLIPIVLIILFGFIKGEVGNPINMTSTITYSNLGAAILGTLWAYDGWFGVTNIAEEMDNPKKNLPKAIIIGVLSVIVIYAVFNFALLKIISFNGIITSKQPATDAAIKIFGTGGAIFVVAGIMVSVLGTLNGYVMTGGRVPFSMGQKRQLPFSHILGQKHSRFDTPSNALIFQGILALIYIFSGSFDALTDMLIFITWIFFIMGVSGVFVLRKKYNNKDTYKVPFYPIVPLIGMGGGIYIIISTLISNPINSVIGIGITVLGLPVYYYVNKIKKH</sequence>
<dbReference type="Gene3D" id="1.20.1740.10">
    <property type="entry name" value="Amino acid/polyamine transporter I"/>
    <property type="match status" value="1"/>
</dbReference>
<feature type="transmembrane region" description="Helical" evidence="5">
    <location>
        <begin position="14"/>
        <end position="35"/>
    </location>
</feature>
<dbReference type="PANTHER" id="PTHR11785:SF512">
    <property type="entry name" value="SOBREMESA, ISOFORM B"/>
    <property type="match status" value="1"/>
</dbReference>
<dbReference type="InterPro" id="IPR002293">
    <property type="entry name" value="AA/rel_permease1"/>
</dbReference>
<evidence type="ECO:0000256" key="5">
    <source>
        <dbReference type="SAM" id="Phobius"/>
    </source>
</evidence>
<evidence type="ECO:0000256" key="3">
    <source>
        <dbReference type="ARBA" id="ARBA00022989"/>
    </source>
</evidence>
<feature type="transmembrane region" description="Helical" evidence="5">
    <location>
        <begin position="89"/>
        <end position="119"/>
    </location>
</feature>
<proteinExistence type="predicted"/>
<dbReference type="InterPro" id="IPR050598">
    <property type="entry name" value="AminoAcid_Transporter"/>
</dbReference>
<keyword evidence="7" id="KW-1185">Reference proteome</keyword>
<feature type="transmembrane region" description="Helical" evidence="5">
    <location>
        <begin position="381"/>
        <end position="404"/>
    </location>
</feature>
<reference evidence="6 7" key="1">
    <citation type="submission" date="2023-07" db="EMBL/GenBank/DDBJ databases">
        <title>Genomic Encyclopedia of Type Strains, Phase IV (KMG-IV): sequencing the most valuable type-strain genomes for metagenomic binning, comparative biology and taxonomic classification.</title>
        <authorList>
            <person name="Goeker M."/>
        </authorList>
    </citation>
    <scope>NUCLEOTIDE SEQUENCE [LARGE SCALE GENOMIC DNA]</scope>
    <source>
        <strain evidence="6 7">DSM 1400</strain>
    </source>
</reference>
<feature type="transmembrane region" description="Helical" evidence="5">
    <location>
        <begin position="350"/>
        <end position="369"/>
    </location>
</feature>
<feature type="transmembrane region" description="Helical" evidence="5">
    <location>
        <begin position="225"/>
        <end position="248"/>
    </location>
</feature>
<evidence type="ECO:0000256" key="4">
    <source>
        <dbReference type="ARBA" id="ARBA00023136"/>
    </source>
</evidence>
<evidence type="ECO:0000256" key="1">
    <source>
        <dbReference type="ARBA" id="ARBA00004141"/>
    </source>
</evidence>
<feature type="transmembrane region" description="Helical" evidence="5">
    <location>
        <begin position="268"/>
        <end position="292"/>
    </location>
</feature>
<feature type="transmembrane region" description="Helical" evidence="5">
    <location>
        <begin position="126"/>
        <end position="144"/>
    </location>
</feature>
<gene>
    <name evidence="6" type="ORF">QOZ93_000055</name>
</gene>
<feature type="transmembrane region" description="Helical" evidence="5">
    <location>
        <begin position="410"/>
        <end position="427"/>
    </location>
</feature>
<dbReference type="RefSeq" id="WP_307354678.1">
    <property type="nucleotide sequence ID" value="NZ_BAAACJ010000024.1"/>
</dbReference>
<protein>
    <submittedName>
        <fullName evidence="6">APA family basic amino acid/polyamine antiporter</fullName>
    </submittedName>
</protein>
<name>A0ABU0JMQ7_HATLI</name>